<name>A0ABV8LLU2_9ACTN</name>
<evidence type="ECO:0000259" key="4">
    <source>
        <dbReference type="Pfam" id="PF00440"/>
    </source>
</evidence>
<keyword evidence="3" id="KW-0804">Transcription</keyword>
<accession>A0ABV8LLU2</accession>
<keyword evidence="1" id="KW-0805">Transcription regulation</keyword>
<dbReference type="Gene3D" id="1.10.357.10">
    <property type="entry name" value="Tetracycline Repressor, domain 2"/>
    <property type="match status" value="1"/>
</dbReference>
<sequence length="196" mass="21490">MTSDDSARRAELLAKLVDYSRAHGLADMSLRPLAAAVGSSPRVLLYFFTSKEQLVREVVAHSRREQVDLVQAELTDPSSGDPVGESAVDRLWQWLTDPDNAHVERLFFESYALSLRAEPGPWEGYGAASVAEWLPQLRPVAERLMPGADPDVAATLLLATVRGLLLDRLATADSRRTDMALEMFLRGLDGTALTAD</sequence>
<dbReference type="PANTHER" id="PTHR47506">
    <property type="entry name" value="TRANSCRIPTIONAL REGULATORY PROTEIN"/>
    <property type="match status" value="1"/>
</dbReference>
<dbReference type="RefSeq" id="WP_253754689.1">
    <property type="nucleotide sequence ID" value="NZ_JAMZDZ010000001.1"/>
</dbReference>
<dbReference type="Proteomes" id="UP001595816">
    <property type="component" value="Unassembled WGS sequence"/>
</dbReference>
<gene>
    <name evidence="5" type="ORF">ACFOZ4_11830</name>
</gene>
<evidence type="ECO:0000313" key="5">
    <source>
        <dbReference type="EMBL" id="MFC4131292.1"/>
    </source>
</evidence>
<evidence type="ECO:0000256" key="2">
    <source>
        <dbReference type="ARBA" id="ARBA00023125"/>
    </source>
</evidence>
<dbReference type="SUPFAM" id="SSF48498">
    <property type="entry name" value="Tetracyclin repressor-like, C-terminal domain"/>
    <property type="match status" value="1"/>
</dbReference>
<reference evidence="6" key="1">
    <citation type="journal article" date="2019" name="Int. J. Syst. Evol. Microbiol.">
        <title>The Global Catalogue of Microorganisms (GCM) 10K type strain sequencing project: providing services to taxonomists for standard genome sequencing and annotation.</title>
        <authorList>
            <consortium name="The Broad Institute Genomics Platform"/>
            <consortium name="The Broad Institute Genome Sequencing Center for Infectious Disease"/>
            <person name="Wu L."/>
            <person name="Ma J."/>
        </authorList>
    </citation>
    <scope>NUCLEOTIDE SEQUENCE [LARGE SCALE GENOMIC DNA]</scope>
    <source>
        <strain evidence="6">CGMCC 4.7289</strain>
    </source>
</reference>
<dbReference type="SUPFAM" id="SSF46689">
    <property type="entry name" value="Homeodomain-like"/>
    <property type="match status" value="1"/>
</dbReference>
<dbReference type="InterPro" id="IPR001647">
    <property type="entry name" value="HTH_TetR"/>
</dbReference>
<dbReference type="InterPro" id="IPR036271">
    <property type="entry name" value="Tet_transcr_reg_TetR-rel_C_sf"/>
</dbReference>
<feature type="domain" description="HTH tetR-type" evidence="4">
    <location>
        <begin position="22"/>
        <end position="58"/>
    </location>
</feature>
<evidence type="ECO:0000256" key="3">
    <source>
        <dbReference type="ARBA" id="ARBA00023163"/>
    </source>
</evidence>
<dbReference type="PANTHER" id="PTHR47506:SF1">
    <property type="entry name" value="HTH-TYPE TRANSCRIPTIONAL REGULATOR YJDC"/>
    <property type="match status" value="1"/>
</dbReference>
<keyword evidence="2" id="KW-0238">DNA-binding</keyword>
<dbReference type="InterPro" id="IPR009057">
    <property type="entry name" value="Homeodomain-like_sf"/>
</dbReference>
<comment type="caution">
    <text evidence="5">The sequence shown here is derived from an EMBL/GenBank/DDBJ whole genome shotgun (WGS) entry which is preliminary data.</text>
</comment>
<dbReference type="EMBL" id="JBHSAY010000006">
    <property type="protein sequence ID" value="MFC4131292.1"/>
    <property type="molecule type" value="Genomic_DNA"/>
</dbReference>
<evidence type="ECO:0000256" key="1">
    <source>
        <dbReference type="ARBA" id="ARBA00023015"/>
    </source>
</evidence>
<proteinExistence type="predicted"/>
<protein>
    <submittedName>
        <fullName evidence="5">TetR/AcrR family transcriptional regulator</fullName>
    </submittedName>
</protein>
<organism evidence="5 6">
    <name type="scientific">Hamadaea flava</name>
    <dbReference type="NCBI Taxonomy" id="1742688"/>
    <lineage>
        <taxon>Bacteria</taxon>
        <taxon>Bacillati</taxon>
        <taxon>Actinomycetota</taxon>
        <taxon>Actinomycetes</taxon>
        <taxon>Micromonosporales</taxon>
        <taxon>Micromonosporaceae</taxon>
        <taxon>Hamadaea</taxon>
    </lineage>
</organism>
<evidence type="ECO:0000313" key="6">
    <source>
        <dbReference type="Proteomes" id="UP001595816"/>
    </source>
</evidence>
<keyword evidence="6" id="KW-1185">Reference proteome</keyword>
<dbReference type="Pfam" id="PF00440">
    <property type="entry name" value="TetR_N"/>
    <property type="match status" value="1"/>
</dbReference>